<feature type="compositionally biased region" description="Basic and acidic residues" evidence="1">
    <location>
        <begin position="43"/>
        <end position="54"/>
    </location>
</feature>
<dbReference type="Gramene" id="TKV93306">
    <property type="protein sequence ID" value="TKV93306"/>
    <property type="gene ID" value="SEVIR_9G217466v2"/>
</dbReference>
<evidence type="ECO:0000313" key="3">
    <source>
        <dbReference type="Proteomes" id="UP000298652"/>
    </source>
</evidence>
<proteinExistence type="predicted"/>
<keyword evidence="3" id="KW-1185">Reference proteome</keyword>
<gene>
    <name evidence="2" type="ORF">SEVIR_9G217466v2</name>
</gene>
<name>A0A4U6T8I4_SETVI</name>
<evidence type="ECO:0000313" key="2">
    <source>
        <dbReference type="EMBL" id="TKV93306.1"/>
    </source>
</evidence>
<protein>
    <submittedName>
        <fullName evidence="2">Uncharacterized protein</fullName>
    </submittedName>
</protein>
<organism evidence="2 3">
    <name type="scientific">Setaria viridis</name>
    <name type="common">Green bristlegrass</name>
    <name type="synonym">Setaria italica subsp. viridis</name>
    <dbReference type="NCBI Taxonomy" id="4556"/>
    <lineage>
        <taxon>Eukaryota</taxon>
        <taxon>Viridiplantae</taxon>
        <taxon>Streptophyta</taxon>
        <taxon>Embryophyta</taxon>
        <taxon>Tracheophyta</taxon>
        <taxon>Spermatophyta</taxon>
        <taxon>Magnoliopsida</taxon>
        <taxon>Liliopsida</taxon>
        <taxon>Poales</taxon>
        <taxon>Poaceae</taxon>
        <taxon>PACMAD clade</taxon>
        <taxon>Panicoideae</taxon>
        <taxon>Panicodae</taxon>
        <taxon>Paniceae</taxon>
        <taxon>Cenchrinae</taxon>
        <taxon>Setaria</taxon>
    </lineage>
</organism>
<evidence type="ECO:0000256" key="1">
    <source>
        <dbReference type="SAM" id="MobiDB-lite"/>
    </source>
</evidence>
<sequence length="91" mass="9606">MEPPAPELALTRAGARARGGAFGRRSLAAALDSGELKMRLRSMGQDKDGVDGRKERRRSCHAAAGCREPTIHRPPGLAVGAVAWPPPSILP</sequence>
<reference evidence="2" key="1">
    <citation type="submission" date="2019-03" db="EMBL/GenBank/DDBJ databases">
        <title>WGS assembly of Setaria viridis.</title>
        <authorList>
            <person name="Huang P."/>
            <person name="Jenkins J."/>
            <person name="Grimwood J."/>
            <person name="Barry K."/>
            <person name="Healey A."/>
            <person name="Mamidi S."/>
            <person name="Sreedasyam A."/>
            <person name="Shu S."/>
            <person name="Feldman M."/>
            <person name="Wu J."/>
            <person name="Yu Y."/>
            <person name="Chen C."/>
            <person name="Johnson J."/>
            <person name="Rokhsar D."/>
            <person name="Baxter I."/>
            <person name="Schmutz J."/>
            <person name="Brutnell T."/>
            <person name="Kellogg E."/>
        </authorList>
    </citation>
    <scope>NUCLEOTIDE SEQUENCE [LARGE SCALE GENOMIC DNA]</scope>
</reference>
<dbReference type="EMBL" id="CM016560">
    <property type="protein sequence ID" value="TKV93306.1"/>
    <property type="molecule type" value="Genomic_DNA"/>
</dbReference>
<feature type="region of interest" description="Disordered" evidence="1">
    <location>
        <begin position="43"/>
        <end position="62"/>
    </location>
</feature>
<accession>A0A4U6T8I4</accession>
<dbReference type="Proteomes" id="UP000298652">
    <property type="component" value="Chromosome 9"/>
</dbReference>
<dbReference type="AlphaFoldDB" id="A0A4U6T8I4"/>